<evidence type="ECO:0000256" key="1">
    <source>
        <dbReference type="SAM" id="MobiDB-lite"/>
    </source>
</evidence>
<feature type="region of interest" description="Disordered" evidence="1">
    <location>
        <begin position="769"/>
        <end position="797"/>
    </location>
</feature>
<dbReference type="InterPro" id="IPR040898">
    <property type="entry name" value="CxC6"/>
</dbReference>
<feature type="compositionally biased region" description="Basic and acidic residues" evidence="1">
    <location>
        <begin position="571"/>
        <end position="580"/>
    </location>
</feature>
<feature type="region of interest" description="Disordered" evidence="1">
    <location>
        <begin position="39"/>
        <end position="85"/>
    </location>
</feature>
<feature type="compositionally biased region" description="Acidic residues" evidence="1">
    <location>
        <begin position="778"/>
        <end position="797"/>
    </location>
</feature>
<name>A0A9P5NHK2_GYMJU</name>
<evidence type="ECO:0008006" key="6">
    <source>
        <dbReference type="Google" id="ProtNLM"/>
    </source>
</evidence>
<evidence type="ECO:0000313" key="4">
    <source>
        <dbReference type="EMBL" id="KAF8886680.1"/>
    </source>
</evidence>
<evidence type="ECO:0000259" key="3">
    <source>
        <dbReference type="Pfam" id="PF18721"/>
    </source>
</evidence>
<dbReference type="Pfam" id="PF18718">
    <property type="entry name" value="CxC5"/>
    <property type="match status" value="1"/>
</dbReference>
<sequence length="797" mass="91792">MAEWLELIDASQEDDKRVWGFLKQAYSFLELSDWIKHREKEKQQEKEERERKEKEKEKKRDGRDKRRSRSRSESPQGGKGHSKGKQCRRVIALVLFFPLVEAAPAKQQFPDISFKAFNKFVERTFSSDVSLATVLAVLFSLTENTDLLNLHARQRHPEFSGENNTLATGWIRALSRALIHQLDDRIETLFFPGEYPHTRIKQATALSSKLDDFVELLSLTPYDWNNTLGKKLLPVSYDSIRGVQVICPSTMFCLNRKCQPRALLQTTRTSQIPLVTLLKEDVIYKDVPVLIGKCTTCDTTYHADHERFKDHFGIWNNCYLNSAQFLKVGQSTWVDRKFGHAVLSGIYNFHASASAYTQFWNDCASNSGVDFMLTRCHTWQTFIQESIRIVSSTKKIDLELKENLNINEVTKEAYAILGNAGIIELGLKHSCSQCHQPYKEVADLIGNEDPAAVLGADERIGNNDEMNVDYDDVNMIVLDGIVMGPVHCAHPGCTKDVRNARGGAFCYDHERAFKDRCHIRDCPNDNITGTLACQHHQSAWRKHKLEHSRSSYAGMRRLLQRPEENLPWQPRTERSNQPHDNDDDDEPPPRSHYFNSSRFYCVETICAPCGVVIAWTKFDKSESPTKILNFLKSVYPTQDSRPNYICIDKACKVLRTSIANRSWDTWQQTSRFIVDSYHYINHRTTDYLCRKWCNPAPLDGSAPNLVKVAKNKEGNDYLQRAFNTQACEQLNSWLGGFEGILKRMTIGNFDWLLHTMLLYHTQQVIKKQAKKQKPVQIEDPDEDDDDNDDNPIQYWDD</sequence>
<dbReference type="Pfam" id="PF18721">
    <property type="entry name" value="CxC6"/>
    <property type="match status" value="1"/>
</dbReference>
<dbReference type="EMBL" id="JADNYJ010000094">
    <property type="protein sequence ID" value="KAF8886680.1"/>
    <property type="molecule type" value="Genomic_DNA"/>
</dbReference>
<proteinExistence type="predicted"/>
<dbReference type="InterPro" id="IPR041539">
    <property type="entry name" value="CxC5"/>
</dbReference>
<reference evidence="4" key="1">
    <citation type="submission" date="2020-11" db="EMBL/GenBank/DDBJ databases">
        <authorList>
            <consortium name="DOE Joint Genome Institute"/>
            <person name="Ahrendt S."/>
            <person name="Riley R."/>
            <person name="Andreopoulos W."/>
            <person name="LaButti K."/>
            <person name="Pangilinan J."/>
            <person name="Ruiz-duenas F.J."/>
            <person name="Barrasa J.M."/>
            <person name="Sanchez-Garcia M."/>
            <person name="Camarero S."/>
            <person name="Miyauchi S."/>
            <person name="Serrano A."/>
            <person name="Linde D."/>
            <person name="Babiker R."/>
            <person name="Drula E."/>
            <person name="Ayuso-Fernandez I."/>
            <person name="Pacheco R."/>
            <person name="Padilla G."/>
            <person name="Ferreira P."/>
            <person name="Barriuso J."/>
            <person name="Kellner H."/>
            <person name="Castanera R."/>
            <person name="Alfaro M."/>
            <person name="Ramirez L."/>
            <person name="Pisabarro A.G."/>
            <person name="Kuo A."/>
            <person name="Tritt A."/>
            <person name="Lipzen A."/>
            <person name="He G."/>
            <person name="Yan M."/>
            <person name="Ng V."/>
            <person name="Cullen D."/>
            <person name="Martin F."/>
            <person name="Rosso M.-N."/>
            <person name="Henrissat B."/>
            <person name="Hibbett D."/>
            <person name="Martinez A.T."/>
            <person name="Grigoriev I.V."/>
        </authorList>
    </citation>
    <scope>NUCLEOTIDE SEQUENCE</scope>
    <source>
        <strain evidence="4">AH 44721</strain>
    </source>
</reference>
<accession>A0A9P5NHK2</accession>
<feature type="domain" description="CxC5 like cysteine cluster associated with KDZ" evidence="2">
    <location>
        <begin position="243"/>
        <end position="363"/>
    </location>
</feature>
<evidence type="ECO:0000259" key="2">
    <source>
        <dbReference type="Pfam" id="PF18718"/>
    </source>
</evidence>
<gene>
    <name evidence="4" type="ORF">CPB84DRAFT_1949394</name>
</gene>
<dbReference type="AlphaFoldDB" id="A0A9P5NHK2"/>
<keyword evidence="5" id="KW-1185">Reference proteome</keyword>
<feature type="domain" description="CxC6 like cysteine cluster associated with KDZ" evidence="3">
    <location>
        <begin position="477"/>
        <end position="543"/>
    </location>
</feature>
<comment type="caution">
    <text evidence="4">The sequence shown here is derived from an EMBL/GenBank/DDBJ whole genome shotgun (WGS) entry which is preliminary data.</text>
</comment>
<evidence type="ECO:0000313" key="5">
    <source>
        <dbReference type="Proteomes" id="UP000724874"/>
    </source>
</evidence>
<protein>
    <recommendedName>
        <fullName evidence="6">CxC5 like cysteine cluster associated with KDZ domain-containing protein</fullName>
    </recommendedName>
</protein>
<organism evidence="4 5">
    <name type="scientific">Gymnopilus junonius</name>
    <name type="common">Spectacular rustgill mushroom</name>
    <name type="synonym">Gymnopilus spectabilis subsp. junonius</name>
    <dbReference type="NCBI Taxonomy" id="109634"/>
    <lineage>
        <taxon>Eukaryota</taxon>
        <taxon>Fungi</taxon>
        <taxon>Dikarya</taxon>
        <taxon>Basidiomycota</taxon>
        <taxon>Agaricomycotina</taxon>
        <taxon>Agaricomycetes</taxon>
        <taxon>Agaricomycetidae</taxon>
        <taxon>Agaricales</taxon>
        <taxon>Agaricineae</taxon>
        <taxon>Hymenogastraceae</taxon>
        <taxon>Gymnopilus</taxon>
    </lineage>
</organism>
<feature type="compositionally biased region" description="Basic and acidic residues" evidence="1">
    <location>
        <begin position="39"/>
        <end position="64"/>
    </location>
</feature>
<dbReference type="OrthoDB" id="2527272at2759"/>
<dbReference type="Proteomes" id="UP000724874">
    <property type="component" value="Unassembled WGS sequence"/>
</dbReference>
<feature type="region of interest" description="Disordered" evidence="1">
    <location>
        <begin position="562"/>
        <end position="589"/>
    </location>
</feature>